<evidence type="ECO:0000313" key="4">
    <source>
        <dbReference type="Proteomes" id="UP000178684"/>
    </source>
</evidence>
<name>A0A1F5X4J6_9BACT</name>
<dbReference type="GO" id="GO:0015986">
    <property type="term" value="P:proton motive force-driven ATP synthesis"/>
    <property type="evidence" value="ECO:0007669"/>
    <property type="project" value="InterPro"/>
</dbReference>
<gene>
    <name evidence="3" type="ORF">A3B18_00730</name>
</gene>
<dbReference type="GO" id="GO:0045259">
    <property type="term" value="C:proton-transporting ATP synthase complex"/>
    <property type="evidence" value="ECO:0007669"/>
    <property type="project" value="UniProtKB-KW"/>
</dbReference>
<dbReference type="AlphaFoldDB" id="A0A1F5X4J6"/>
<dbReference type="Gene3D" id="2.60.15.10">
    <property type="entry name" value="F0F1 ATP synthase delta/epsilon subunit, N-terminal"/>
    <property type="match status" value="1"/>
</dbReference>
<dbReference type="InterPro" id="IPR020546">
    <property type="entry name" value="ATP_synth_F1_dsu/esu_N"/>
</dbReference>
<dbReference type="SUPFAM" id="SSF51344">
    <property type="entry name" value="Epsilon subunit of F1F0-ATP synthase N-terminal domain"/>
    <property type="match status" value="1"/>
</dbReference>
<proteinExistence type="predicted"/>
<keyword evidence="1" id="KW-0066">ATP synthesis</keyword>
<evidence type="ECO:0000256" key="1">
    <source>
        <dbReference type="ARBA" id="ARBA00023196"/>
    </source>
</evidence>
<keyword evidence="1" id="KW-0139">CF(1)</keyword>
<dbReference type="Pfam" id="PF02823">
    <property type="entry name" value="ATP-synt_DE_N"/>
    <property type="match status" value="1"/>
</dbReference>
<feature type="domain" description="ATP synthase F1 complex delta/epsilon subunit N-terminal" evidence="2">
    <location>
        <begin position="1"/>
        <end position="77"/>
    </location>
</feature>
<organism evidence="3 4">
    <name type="scientific">Candidatus Giovannonibacteria bacterium RIFCSPLOWO2_01_FULL_46_13</name>
    <dbReference type="NCBI Taxonomy" id="1798352"/>
    <lineage>
        <taxon>Bacteria</taxon>
        <taxon>Candidatus Giovannoniibacteriota</taxon>
    </lineage>
</organism>
<accession>A0A1F5X4J6</accession>
<evidence type="ECO:0000313" key="3">
    <source>
        <dbReference type="EMBL" id="OGF82491.1"/>
    </source>
</evidence>
<reference evidence="3 4" key="1">
    <citation type="journal article" date="2016" name="Nat. Commun.">
        <title>Thousands of microbial genomes shed light on interconnected biogeochemical processes in an aquifer system.</title>
        <authorList>
            <person name="Anantharaman K."/>
            <person name="Brown C.T."/>
            <person name="Hug L.A."/>
            <person name="Sharon I."/>
            <person name="Castelle C.J."/>
            <person name="Probst A.J."/>
            <person name="Thomas B.C."/>
            <person name="Singh A."/>
            <person name="Wilkins M.J."/>
            <person name="Karaoz U."/>
            <person name="Brodie E.L."/>
            <person name="Williams K.H."/>
            <person name="Hubbard S.S."/>
            <person name="Banfield J.F."/>
        </authorList>
    </citation>
    <scope>NUCLEOTIDE SEQUENCE [LARGE SCALE GENOMIC DNA]</scope>
</reference>
<comment type="caution">
    <text evidence="3">The sequence shown here is derived from an EMBL/GenBank/DDBJ whole genome shotgun (WGS) entry which is preliminary data.</text>
</comment>
<dbReference type="EMBL" id="MFIE01000018">
    <property type="protein sequence ID" value="OGF82491.1"/>
    <property type="molecule type" value="Genomic_DNA"/>
</dbReference>
<evidence type="ECO:0000259" key="2">
    <source>
        <dbReference type="Pfam" id="PF02823"/>
    </source>
</evidence>
<protein>
    <recommendedName>
        <fullName evidence="2">ATP synthase F1 complex delta/epsilon subunit N-terminal domain-containing protein</fullName>
    </recommendedName>
</protein>
<dbReference type="InterPro" id="IPR036771">
    <property type="entry name" value="ATPsynth_dsu/esu_N"/>
</dbReference>
<dbReference type="Proteomes" id="UP000178684">
    <property type="component" value="Unassembled WGS sequence"/>
</dbReference>
<sequence length="79" mass="8704">MKLKVYSLKGVEFEGEARSLNINTKLGEITVLDNHLPIITLLEKGTAKIGLDGGKTENIEIESGFLEMDDENNLSVLKD</sequence>